<dbReference type="PANTHER" id="PTHR39966:SF3">
    <property type="entry name" value="DUF438 DOMAIN-CONTAINING PROTEIN"/>
    <property type="match status" value="1"/>
</dbReference>
<gene>
    <name evidence="2" type="ORF">A3J64_01700</name>
</gene>
<sequence>MPEICCHHNCLEELRADHEEISKELGFLEEAMKESPVNKKQVEHFLRFTETFAEPHHRKEEEVLFPELERKGIPKEDGPIGMMLMEHEIKREYVKNLEKAAGDNNGDEMKRNSLAIVSLMRDHIFKENNILYPMAEEVLSEEDLSELSHKCQKLGR</sequence>
<organism evidence="2 3">
    <name type="scientific">Candidatus Portnoybacteria bacterium RIFCSPHIGHO2_12_FULL_38_9</name>
    <dbReference type="NCBI Taxonomy" id="1801997"/>
    <lineage>
        <taxon>Bacteria</taxon>
        <taxon>Candidatus Portnoyibacteriota</taxon>
    </lineage>
</organism>
<name>A0A1G2FHT8_9BACT</name>
<dbReference type="Pfam" id="PF01814">
    <property type="entry name" value="Hemerythrin"/>
    <property type="match status" value="1"/>
</dbReference>
<dbReference type="GO" id="GO:0005886">
    <property type="term" value="C:plasma membrane"/>
    <property type="evidence" value="ECO:0007669"/>
    <property type="project" value="TreeGrafter"/>
</dbReference>
<evidence type="ECO:0000313" key="3">
    <source>
        <dbReference type="Proteomes" id="UP000177061"/>
    </source>
</evidence>
<dbReference type="PANTHER" id="PTHR39966">
    <property type="entry name" value="BLL2471 PROTEIN-RELATED"/>
    <property type="match status" value="1"/>
</dbReference>
<proteinExistence type="predicted"/>
<reference evidence="2 3" key="1">
    <citation type="journal article" date="2016" name="Nat. Commun.">
        <title>Thousands of microbial genomes shed light on interconnected biogeochemical processes in an aquifer system.</title>
        <authorList>
            <person name="Anantharaman K."/>
            <person name="Brown C.T."/>
            <person name="Hug L.A."/>
            <person name="Sharon I."/>
            <person name="Castelle C.J."/>
            <person name="Probst A.J."/>
            <person name="Thomas B.C."/>
            <person name="Singh A."/>
            <person name="Wilkins M.J."/>
            <person name="Karaoz U."/>
            <person name="Brodie E.L."/>
            <person name="Williams K.H."/>
            <person name="Hubbard S.S."/>
            <person name="Banfield J.F."/>
        </authorList>
    </citation>
    <scope>NUCLEOTIDE SEQUENCE [LARGE SCALE GENOMIC DNA]</scope>
</reference>
<protein>
    <recommendedName>
        <fullName evidence="1">Hemerythrin-like domain-containing protein</fullName>
    </recommendedName>
</protein>
<dbReference type="EMBL" id="MHNB01000008">
    <property type="protein sequence ID" value="OGZ37407.1"/>
    <property type="molecule type" value="Genomic_DNA"/>
</dbReference>
<evidence type="ECO:0000313" key="2">
    <source>
        <dbReference type="EMBL" id="OGZ37407.1"/>
    </source>
</evidence>
<comment type="caution">
    <text evidence="2">The sequence shown here is derived from an EMBL/GenBank/DDBJ whole genome shotgun (WGS) entry which is preliminary data.</text>
</comment>
<dbReference type="AlphaFoldDB" id="A0A1G2FHT8"/>
<evidence type="ECO:0000259" key="1">
    <source>
        <dbReference type="Pfam" id="PF01814"/>
    </source>
</evidence>
<dbReference type="Proteomes" id="UP000177061">
    <property type="component" value="Unassembled WGS sequence"/>
</dbReference>
<feature type="domain" description="Hemerythrin-like" evidence="1">
    <location>
        <begin position="11"/>
        <end position="135"/>
    </location>
</feature>
<dbReference type="STRING" id="1801997.A3J64_01700"/>
<dbReference type="InterPro" id="IPR012312">
    <property type="entry name" value="Hemerythrin-like"/>
</dbReference>
<accession>A0A1G2FHT8</accession>
<dbReference type="Gene3D" id="1.20.120.520">
    <property type="entry name" value="nmb1532 protein domain like"/>
    <property type="match status" value="1"/>
</dbReference>